<evidence type="ECO:0000256" key="1">
    <source>
        <dbReference type="SAM" id="Phobius"/>
    </source>
</evidence>
<keyword evidence="1" id="KW-0472">Membrane</keyword>
<keyword evidence="1" id="KW-1133">Transmembrane helix</keyword>
<protein>
    <submittedName>
        <fullName evidence="2">Uncharacterized protein</fullName>
    </submittedName>
</protein>
<accession>A0A9X1XHB3</accession>
<gene>
    <name evidence="2" type="ORF">KP803_06610</name>
</gene>
<proteinExistence type="predicted"/>
<dbReference type="EMBL" id="JAJHVV010000003">
    <property type="protein sequence ID" value="MCK6262949.1"/>
    <property type="molecule type" value="Genomic_DNA"/>
</dbReference>
<name>A0A9X1XHB3_9VIBR</name>
<reference evidence="2" key="1">
    <citation type="submission" date="2021-11" db="EMBL/GenBank/DDBJ databases">
        <title>Vibrio ZSDE26 sp. nov. and Vibrio ZSDZ34 sp. nov., isolated from coastal seawater in Qingdao.</title>
        <authorList>
            <person name="Zhang P."/>
        </authorList>
    </citation>
    <scope>NUCLEOTIDE SEQUENCE</scope>
    <source>
        <strain evidence="2">ZSDE26</strain>
    </source>
</reference>
<comment type="caution">
    <text evidence="2">The sequence shown here is derived from an EMBL/GenBank/DDBJ whole genome shotgun (WGS) entry which is preliminary data.</text>
</comment>
<dbReference type="RefSeq" id="WP_248008056.1">
    <property type="nucleotide sequence ID" value="NZ_JAJHVV010000003.1"/>
</dbReference>
<evidence type="ECO:0000313" key="3">
    <source>
        <dbReference type="Proteomes" id="UP001139559"/>
    </source>
</evidence>
<dbReference type="Proteomes" id="UP001139559">
    <property type="component" value="Unassembled WGS sequence"/>
</dbReference>
<keyword evidence="1" id="KW-0812">Transmembrane</keyword>
<feature type="transmembrane region" description="Helical" evidence="1">
    <location>
        <begin position="12"/>
        <end position="36"/>
    </location>
</feature>
<keyword evidence="3" id="KW-1185">Reference proteome</keyword>
<feature type="transmembrane region" description="Helical" evidence="1">
    <location>
        <begin position="43"/>
        <end position="63"/>
    </location>
</feature>
<dbReference type="AlphaFoldDB" id="A0A9X1XHB3"/>
<evidence type="ECO:0000313" key="2">
    <source>
        <dbReference type="EMBL" id="MCK6262949.1"/>
    </source>
</evidence>
<sequence length="81" mass="9158">MGSETSMAISSYLGFLILLLVSYPFVIVGICVAVFDKRKHNPLILRFSLFWGVIVLGLLTMHLQTEVIYGEEIIEQLNNLE</sequence>
<organism evidence="2 3">
    <name type="scientific">Vibrio amylolyticus</name>
    <dbReference type="NCBI Taxonomy" id="2847292"/>
    <lineage>
        <taxon>Bacteria</taxon>
        <taxon>Pseudomonadati</taxon>
        <taxon>Pseudomonadota</taxon>
        <taxon>Gammaproteobacteria</taxon>
        <taxon>Vibrionales</taxon>
        <taxon>Vibrionaceae</taxon>
        <taxon>Vibrio</taxon>
    </lineage>
</organism>